<accession>A0ABW2T3G2</accession>
<dbReference type="EMBL" id="JBHTEE010000001">
    <property type="protein sequence ID" value="MFC7602973.1"/>
    <property type="molecule type" value="Genomic_DNA"/>
</dbReference>
<organism evidence="2 3">
    <name type="scientific">Streptosporangium amethystogenes subsp. fukuiense</name>
    <dbReference type="NCBI Taxonomy" id="698418"/>
    <lineage>
        <taxon>Bacteria</taxon>
        <taxon>Bacillati</taxon>
        <taxon>Actinomycetota</taxon>
        <taxon>Actinomycetes</taxon>
        <taxon>Streptosporangiales</taxon>
        <taxon>Streptosporangiaceae</taxon>
        <taxon>Streptosporangium</taxon>
    </lineage>
</organism>
<evidence type="ECO:0000256" key="1">
    <source>
        <dbReference type="SAM" id="MobiDB-lite"/>
    </source>
</evidence>
<comment type="caution">
    <text evidence="2">The sequence shown here is derived from an EMBL/GenBank/DDBJ whole genome shotgun (WGS) entry which is preliminary data.</text>
</comment>
<gene>
    <name evidence="2" type="ORF">ACFQVD_22980</name>
</gene>
<dbReference type="Proteomes" id="UP001596514">
    <property type="component" value="Unassembled WGS sequence"/>
</dbReference>
<sequence length="61" mass="6575">MKPGHGGQGRQGTLWWPSPARPRDRYPAELAPPATDVRHHLRQVSGGNGADHEVDVTLSPG</sequence>
<evidence type="ECO:0000313" key="2">
    <source>
        <dbReference type="EMBL" id="MFC7602973.1"/>
    </source>
</evidence>
<protein>
    <submittedName>
        <fullName evidence="2">Uncharacterized protein</fullName>
    </submittedName>
</protein>
<keyword evidence="3" id="KW-1185">Reference proteome</keyword>
<feature type="compositionally biased region" description="Gly residues" evidence="1">
    <location>
        <begin position="1"/>
        <end position="10"/>
    </location>
</feature>
<proteinExistence type="predicted"/>
<feature type="region of interest" description="Disordered" evidence="1">
    <location>
        <begin position="1"/>
        <end position="34"/>
    </location>
</feature>
<reference evidence="3" key="1">
    <citation type="journal article" date="2019" name="Int. J. Syst. Evol. Microbiol.">
        <title>The Global Catalogue of Microorganisms (GCM) 10K type strain sequencing project: providing services to taxonomists for standard genome sequencing and annotation.</title>
        <authorList>
            <consortium name="The Broad Institute Genomics Platform"/>
            <consortium name="The Broad Institute Genome Sequencing Center for Infectious Disease"/>
            <person name="Wu L."/>
            <person name="Ma J."/>
        </authorList>
    </citation>
    <scope>NUCLEOTIDE SEQUENCE [LARGE SCALE GENOMIC DNA]</scope>
    <source>
        <strain evidence="3">JCM 10083</strain>
    </source>
</reference>
<evidence type="ECO:0000313" key="3">
    <source>
        <dbReference type="Proteomes" id="UP001596514"/>
    </source>
</evidence>
<name>A0ABW2T3G2_9ACTN</name>
<dbReference type="RefSeq" id="WP_343975829.1">
    <property type="nucleotide sequence ID" value="NZ_BAAAGK010000132.1"/>
</dbReference>